<evidence type="ECO:0000313" key="10">
    <source>
        <dbReference type="Proteomes" id="UP000786183"/>
    </source>
</evidence>
<evidence type="ECO:0000256" key="5">
    <source>
        <dbReference type="ARBA" id="ARBA00023136"/>
    </source>
</evidence>
<dbReference type="InterPro" id="IPR050790">
    <property type="entry name" value="ExbB/TolQ_transport"/>
</dbReference>
<feature type="transmembrane region" description="Helical" evidence="7">
    <location>
        <begin position="90"/>
        <end position="114"/>
    </location>
</feature>
<feature type="domain" description="MotA/TolQ/ExbB proton channel" evidence="8">
    <location>
        <begin position="64"/>
        <end position="165"/>
    </location>
</feature>
<organism evidence="9 10">
    <name type="scientific">Campylobacter canadensis</name>
    <dbReference type="NCBI Taxonomy" id="449520"/>
    <lineage>
        <taxon>Bacteria</taxon>
        <taxon>Pseudomonadati</taxon>
        <taxon>Campylobacterota</taxon>
        <taxon>Epsilonproteobacteria</taxon>
        <taxon>Campylobacterales</taxon>
        <taxon>Campylobacteraceae</taxon>
        <taxon>Campylobacter</taxon>
    </lineage>
</organism>
<evidence type="ECO:0000256" key="1">
    <source>
        <dbReference type="ARBA" id="ARBA00004429"/>
    </source>
</evidence>
<feature type="transmembrane region" description="Helical" evidence="7">
    <location>
        <begin position="6"/>
        <end position="24"/>
    </location>
</feature>
<keyword evidence="5 7" id="KW-0472">Membrane</keyword>
<comment type="similarity">
    <text evidence="6">Belongs to the exbB/tolQ family.</text>
</comment>
<comment type="subcellular location">
    <subcellularLocation>
        <location evidence="1">Cell inner membrane</location>
        <topology evidence="1">Multi-pass membrane protein</topology>
    </subcellularLocation>
    <subcellularLocation>
        <location evidence="6">Membrane</location>
        <topology evidence="6">Multi-pass membrane protein</topology>
    </subcellularLocation>
</comment>
<keyword evidence="6" id="KW-0653">Protein transport</keyword>
<evidence type="ECO:0000313" key="9">
    <source>
        <dbReference type="EMBL" id="MBZ7986668.1"/>
    </source>
</evidence>
<evidence type="ECO:0000256" key="7">
    <source>
        <dbReference type="SAM" id="Phobius"/>
    </source>
</evidence>
<comment type="caution">
    <text evidence="9">The sequence shown here is derived from an EMBL/GenBank/DDBJ whole genome shotgun (WGS) entry which is preliminary data.</text>
</comment>
<keyword evidence="2" id="KW-1003">Cell membrane</keyword>
<dbReference type="PANTHER" id="PTHR30625:SF11">
    <property type="entry name" value="MOTA_TOLQ_EXBB PROTON CHANNEL DOMAIN-CONTAINING PROTEIN"/>
    <property type="match status" value="1"/>
</dbReference>
<keyword evidence="10" id="KW-1185">Reference proteome</keyword>
<keyword evidence="3 7" id="KW-0812">Transmembrane</keyword>
<gene>
    <name evidence="9" type="ORF">AVCANL283_00880</name>
</gene>
<evidence type="ECO:0000259" key="8">
    <source>
        <dbReference type="Pfam" id="PF01618"/>
    </source>
</evidence>
<evidence type="ECO:0000256" key="2">
    <source>
        <dbReference type="ARBA" id="ARBA00022475"/>
    </source>
</evidence>
<dbReference type="EMBL" id="JACGBB010000001">
    <property type="protein sequence ID" value="MBZ7986668.1"/>
    <property type="molecule type" value="Genomic_DNA"/>
</dbReference>
<protein>
    <submittedName>
        <fullName evidence="9">MotA/TolQ/ExbB proton channel family protein</fullName>
    </submittedName>
</protein>
<keyword evidence="4 7" id="KW-1133">Transmembrane helix</keyword>
<accession>A0ABS7WQ89</accession>
<dbReference type="Pfam" id="PF01618">
    <property type="entry name" value="MotA_ExbB"/>
    <property type="match status" value="1"/>
</dbReference>
<name>A0ABS7WQ89_9BACT</name>
<evidence type="ECO:0000256" key="4">
    <source>
        <dbReference type="ARBA" id="ARBA00022989"/>
    </source>
</evidence>
<dbReference type="Proteomes" id="UP000786183">
    <property type="component" value="Unassembled WGS sequence"/>
</dbReference>
<dbReference type="PANTHER" id="PTHR30625">
    <property type="entry name" value="PROTEIN TOLQ"/>
    <property type="match status" value="1"/>
</dbReference>
<evidence type="ECO:0000256" key="3">
    <source>
        <dbReference type="ARBA" id="ARBA00022692"/>
    </source>
</evidence>
<feature type="transmembrane region" description="Helical" evidence="7">
    <location>
        <begin position="134"/>
        <end position="156"/>
    </location>
</feature>
<dbReference type="InterPro" id="IPR002898">
    <property type="entry name" value="MotA_ExbB_proton_chnl"/>
</dbReference>
<evidence type="ECO:0000256" key="6">
    <source>
        <dbReference type="RuleBase" id="RU004057"/>
    </source>
</evidence>
<proteinExistence type="inferred from homology"/>
<keyword evidence="6" id="KW-0813">Transport</keyword>
<sequence length="182" mass="20660">MWPIFALLLLSSAIILEKLHILFIKQKSINIAFKNTVKAKIKAKKFQELNEYLKNYNNSIAVVLKQIINEDDEITIEQCYQNEIKRLEHLSYFLGISITIAPQLGLLGTVTGMIQSFKALSNADESVVASGISQALLTTAFGLCVAIFALFFHIIFNKKIDYLNNEIYLYLNNLIKAKNEKN</sequence>
<reference evidence="9 10" key="1">
    <citation type="submission" date="2020-07" db="EMBL/GenBank/DDBJ databases">
        <title>Transfer of Campylobacter canadensis to the novel genus Avispirillum gen. nov., that also includes two novel species recovered from migratory waterfowl: Avispirillum anseris sp. nov. and Avispirillum brantae sp. nov.</title>
        <authorList>
            <person name="Miller W.G."/>
            <person name="Chapman M.H."/>
            <person name="Yee E."/>
            <person name="Inglis G.D."/>
        </authorList>
    </citation>
    <scope>NUCLEOTIDE SEQUENCE [LARGE SCALE GENOMIC DNA]</scope>
    <source>
        <strain evidence="9 10">L283</strain>
    </source>
</reference>